<comment type="similarity">
    <text evidence="4">Belongs to the D-isomer specific 2-hydroxyacid dehydrogenase family.</text>
</comment>
<sequence length="332" mass="36077">MAVPTPKPSSTHPQLGQIVILGLPSFLKRQDKEFTSKFQFLSPSESNLPLDQFLAAEAQNTQAAVCSGGFKISADVLRHLPSLRLIVTTSTGFNQIDLSECRKRGISVANAGNIYSVDVADLAVGMIIDVMRKISAGNRFVKSGLWPKQGNFPLGSKLGGKQIGIVGLGSIGVQVARRLEAFGCKISYYSRKKKPFSLYTFHSDIHELASVSDILVICCALTEKTRHMINREVLLALGKEGLIVNVARGAVIDEKELVRCLVRQEIAGAGLDVFEHEPHVPRELFGLDNVVLSPHSAALTEGVFRNTNEIVTGNLEAFFSNRPLLSPVLGDE</sequence>
<dbReference type="EMBL" id="CACTIH010005443">
    <property type="protein sequence ID" value="CAA2992941.1"/>
    <property type="molecule type" value="Genomic_DNA"/>
</dbReference>
<dbReference type="InterPro" id="IPR050223">
    <property type="entry name" value="D-isomer_2-hydroxyacid_DH"/>
</dbReference>
<evidence type="ECO:0000256" key="4">
    <source>
        <dbReference type="RuleBase" id="RU003719"/>
    </source>
</evidence>
<name>A0A8S0SKR5_OLEEU</name>
<dbReference type="SUPFAM" id="SSF52283">
    <property type="entry name" value="Formate/glycerate dehydrogenase catalytic domain-like"/>
    <property type="match status" value="1"/>
</dbReference>
<dbReference type="PROSITE" id="PS00065">
    <property type="entry name" value="D_2_HYDROXYACID_DH_1"/>
    <property type="match status" value="1"/>
</dbReference>
<dbReference type="GO" id="GO:0016618">
    <property type="term" value="F:hydroxypyruvate reductase [NAD(P)H] activity"/>
    <property type="evidence" value="ECO:0007669"/>
    <property type="project" value="TreeGrafter"/>
</dbReference>
<dbReference type="GO" id="GO:0030267">
    <property type="term" value="F:glyoxylate reductase (NADPH) activity"/>
    <property type="evidence" value="ECO:0007669"/>
    <property type="project" value="TreeGrafter"/>
</dbReference>
<dbReference type="InterPro" id="IPR029752">
    <property type="entry name" value="D-isomer_DH_CS1"/>
</dbReference>
<dbReference type="GO" id="GO:0051287">
    <property type="term" value="F:NAD binding"/>
    <property type="evidence" value="ECO:0007669"/>
    <property type="project" value="InterPro"/>
</dbReference>
<dbReference type="GO" id="GO:0005829">
    <property type="term" value="C:cytosol"/>
    <property type="evidence" value="ECO:0007669"/>
    <property type="project" value="TreeGrafter"/>
</dbReference>
<feature type="domain" description="D-isomer specific 2-hydroxyacid dehydrogenase NAD-binding" evidence="6">
    <location>
        <begin position="124"/>
        <end position="297"/>
    </location>
</feature>
<evidence type="ECO:0000313" key="8">
    <source>
        <dbReference type="Proteomes" id="UP000594638"/>
    </source>
</evidence>
<evidence type="ECO:0000256" key="2">
    <source>
        <dbReference type="ARBA" id="ARBA00023002"/>
    </source>
</evidence>
<evidence type="ECO:0000256" key="1">
    <source>
        <dbReference type="ARBA" id="ARBA00022857"/>
    </source>
</evidence>
<dbReference type="CDD" id="cd12156">
    <property type="entry name" value="HPPR"/>
    <property type="match status" value="1"/>
</dbReference>
<keyword evidence="8" id="KW-1185">Reference proteome</keyword>
<dbReference type="Gene3D" id="3.40.50.720">
    <property type="entry name" value="NAD(P)-binding Rossmann-like Domain"/>
    <property type="match status" value="2"/>
</dbReference>
<dbReference type="SUPFAM" id="SSF51735">
    <property type="entry name" value="NAD(P)-binding Rossmann-fold domains"/>
    <property type="match status" value="1"/>
</dbReference>
<comment type="caution">
    <text evidence="7">The sequence shown here is derived from an EMBL/GenBank/DDBJ whole genome shotgun (WGS) entry which is preliminary data.</text>
</comment>
<evidence type="ECO:0000259" key="5">
    <source>
        <dbReference type="Pfam" id="PF00389"/>
    </source>
</evidence>
<proteinExistence type="inferred from homology"/>
<dbReference type="PANTHER" id="PTHR10996:SF270">
    <property type="entry name" value="GLYOXYLATE_HYDROXYPYRUVATE REDUCTASE HPR3-LIKE"/>
    <property type="match status" value="1"/>
</dbReference>
<evidence type="ECO:0000259" key="6">
    <source>
        <dbReference type="Pfam" id="PF02826"/>
    </source>
</evidence>
<gene>
    <name evidence="7" type="ORF">OLEA9_A039520</name>
</gene>
<evidence type="ECO:0000256" key="3">
    <source>
        <dbReference type="ARBA" id="ARBA00023027"/>
    </source>
</evidence>
<dbReference type="Proteomes" id="UP000594638">
    <property type="component" value="Unassembled WGS sequence"/>
</dbReference>
<keyword evidence="1" id="KW-0521">NADP</keyword>
<evidence type="ECO:0000313" key="7">
    <source>
        <dbReference type="EMBL" id="CAA2992941.1"/>
    </source>
</evidence>
<organism evidence="7 8">
    <name type="scientific">Olea europaea subsp. europaea</name>
    <dbReference type="NCBI Taxonomy" id="158383"/>
    <lineage>
        <taxon>Eukaryota</taxon>
        <taxon>Viridiplantae</taxon>
        <taxon>Streptophyta</taxon>
        <taxon>Embryophyta</taxon>
        <taxon>Tracheophyta</taxon>
        <taxon>Spermatophyta</taxon>
        <taxon>Magnoliopsida</taxon>
        <taxon>eudicotyledons</taxon>
        <taxon>Gunneridae</taxon>
        <taxon>Pentapetalae</taxon>
        <taxon>asterids</taxon>
        <taxon>lamiids</taxon>
        <taxon>Lamiales</taxon>
        <taxon>Oleaceae</taxon>
        <taxon>Oleeae</taxon>
        <taxon>Olea</taxon>
    </lineage>
</organism>
<dbReference type="OrthoDB" id="298012at2759"/>
<dbReference type="InterPro" id="IPR036291">
    <property type="entry name" value="NAD(P)-bd_dom_sf"/>
</dbReference>
<accession>A0A8S0SKR5</accession>
<feature type="domain" description="D-isomer specific 2-hydroxyacid dehydrogenase catalytic" evidence="5">
    <location>
        <begin position="52"/>
        <end position="328"/>
    </location>
</feature>
<keyword evidence="2 4" id="KW-0560">Oxidoreductase</keyword>
<dbReference type="Gramene" id="OE9A039520T1">
    <property type="protein sequence ID" value="OE9A039520C1"/>
    <property type="gene ID" value="OE9A039520"/>
</dbReference>
<protein>
    <submittedName>
        <fullName evidence="7">Glyoxylate hydroxypyruvate reductase HPR3-like</fullName>
    </submittedName>
</protein>
<dbReference type="FunFam" id="3.40.50.720:FF:000213">
    <property type="entry name" value="Putative 2-hydroxyacid dehydrogenase"/>
    <property type="match status" value="1"/>
</dbReference>
<dbReference type="AlphaFoldDB" id="A0A8S0SKR5"/>
<reference evidence="7 8" key="1">
    <citation type="submission" date="2019-12" db="EMBL/GenBank/DDBJ databases">
        <authorList>
            <person name="Alioto T."/>
            <person name="Alioto T."/>
            <person name="Gomez Garrido J."/>
        </authorList>
    </citation>
    <scope>NUCLEOTIDE SEQUENCE [LARGE SCALE GENOMIC DNA]</scope>
</reference>
<dbReference type="Pfam" id="PF02826">
    <property type="entry name" value="2-Hacid_dh_C"/>
    <property type="match status" value="1"/>
</dbReference>
<keyword evidence="3" id="KW-0520">NAD</keyword>
<dbReference type="PANTHER" id="PTHR10996">
    <property type="entry name" value="2-HYDROXYACID DEHYDROGENASE-RELATED"/>
    <property type="match status" value="1"/>
</dbReference>
<dbReference type="InterPro" id="IPR006139">
    <property type="entry name" value="D-isomer_2_OHA_DH_cat_dom"/>
</dbReference>
<dbReference type="Pfam" id="PF00389">
    <property type="entry name" value="2-Hacid_dh"/>
    <property type="match status" value="1"/>
</dbReference>
<dbReference type="InterPro" id="IPR006140">
    <property type="entry name" value="D-isomer_DH_NAD-bd"/>
</dbReference>